<dbReference type="RefSeq" id="WP_206369260.1">
    <property type="nucleotide sequence ID" value="NZ_CAWPTM010000112.1"/>
</dbReference>
<comment type="caution">
    <text evidence="3">The sequence shown here is derived from an EMBL/GenBank/DDBJ whole genome shotgun (WGS) entry which is preliminary data.</text>
</comment>
<keyword evidence="2" id="KW-0175">Coiled coil</keyword>
<protein>
    <submittedName>
        <fullName evidence="3">Efflux RND transporter periplasmic adaptor subunit</fullName>
    </submittedName>
</protein>
<sequence length="380" mass="41659">MKFKKTLAILAGCGAIFAALVVVDVLEPQPVVIEQKAPIKAPISVLQVTPEAHESSLTLLATTTARWPLQLKASSSAQLAWLNPDIEPGVLVKKGTLLAKLNTSALESNLAQANSSVKQAELNLKQAQHEQTVALKMLSPTKSSPFARREPQVLAAKAELAQAKQAYTSAAKLLEEASIAAPFDAVIMRRNISPGEWLEAGQVTFELAASDSLDVELPVSEIHWQQVQSALRQPEITIVNRDGSEWQAQVRYVSPQADPTTRQRQVVLSVREPYQGMTRLLPNQQVKVIVSLGLRPEIVTLPLSAITRDGYVWTLDEQNRLQKEWITQVGQARNQVYARFVQDSAKARQVVVYPLLSMLPGKQVAPQAAQILVAKQEGNQ</sequence>
<dbReference type="InterPro" id="IPR006143">
    <property type="entry name" value="RND_pump_MFP"/>
</dbReference>
<name>A0ABS2ZXZ9_9VIBR</name>
<comment type="similarity">
    <text evidence="1">Belongs to the membrane fusion protein (MFP) (TC 8.A.1) family.</text>
</comment>
<dbReference type="EMBL" id="JAFHLB010000005">
    <property type="protein sequence ID" value="MBN3577142.1"/>
    <property type="molecule type" value="Genomic_DNA"/>
</dbReference>
<evidence type="ECO:0000256" key="1">
    <source>
        <dbReference type="ARBA" id="ARBA00009477"/>
    </source>
</evidence>
<evidence type="ECO:0000313" key="4">
    <source>
        <dbReference type="Proteomes" id="UP000779070"/>
    </source>
</evidence>
<proteinExistence type="inferred from homology"/>
<dbReference type="Gene3D" id="1.10.287.470">
    <property type="entry name" value="Helix hairpin bin"/>
    <property type="match status" value="1"/>
</dbReference>
<keyword evidence="4" id="KW-1185">Reference proteome</keyword>
<dbReference type="NCBIfam" id="TIGR01730">
    <property type="entry name" value="RND_mfp"/>
    <property type="match status" value="1"/>
</dbReference>
<evidence type="ECO:0000256" key="2">
    <source>
        <dbReference type="SAM" id="Coils"/>
    </source>
</evidence>
<dbReference type="Gene3D" id="2.40.50.100">
    <property type="match status" value="1"/>
</dbReference>
<organism evidence="3 4">
    <name type="scientific">Vibrio neptunius</name>
    <dbReference type="NCBI Taxonomy" id="170651"/>
    <lineage>
        <taxon>Bacteria</taxon>
        <taxon>Pseudomonadati</taxon>
        <taxon>Pseudomonadota</taxon>
        <taxon>Gammaproteobacteria</taxon>
        <taxon>Vibrionales</taxon>
        <taxon>Vibrionaceae</taxon>
        <taxon>Vibrio</taxon>
    </lineage>
</organism>
<evidence type="ECO:0000313" key="3">
    <source>
        <dbReference type="EMBL" id="MBN3577142.1"/>
    </source>
</evidence>
<dbReference type="PANTHER" id="PTHR30469">
    <property type="entry name" value="MULTIDRUG RESISTANCE PROTEIN MDTA"/>
    <property type="match status" value="1"/>
</dbReference>
<dbReference type="Proteomes" id="UP000779070">
    <property type="component" value="Unassembled WGS sequence"/>
</dbReference>
<reference evidence="3 4" key="1">
    <citation type="submission" date="2021-02" db="EMBL/GenBank/DDBJ databases">
        <title>Draft Genome Sequences of 5 Vibrio neptunius Strains Isolated From of Bivalve Hatcheries.</title>
        <authorList>
            <person name="Galvis F."/>
            <person name="Barja J.L."/>
            <person name="Lemos M.L."/>
            <person name="Balado M."/>
        </authorList>
    </citation>
    <scope>NUCLEOTIDE SEQUENCE [LARGE SCALE GENOMIC DNA]</scope>
    <source>
        <strain evidence="3 4">PP-145.98</strain>
    </source>
</reference>
<accession>A0ABS2ZXZ9</accession>
<dbReference type="Gene3D" id="2.40.30.170">
    <property type="match status" value="1"/>
</dbReference>
<gene>
    <name evidence="3" type="ORF">JYA62_05605</name>
</gene>
<dbReference type="SUPFAM" id="SSF111369">
    <property type="entry name" value="HlyD-like secretion proteins"/>
    <property type="match status" value="1"/>
</dbReference>
<feature type="coiled-coil region" evidence="2">
    <location>
        <begin position="103"/>
        <end position="130"/>
    </location>
</feature>
<dbReference type="PANTHER" id="PTHR30469:SF15">
    <property type="entry name" value="HLYD FAMILY OF SECRETION PROTEINS"/>
    <property type="match status" value="1"/>
</dbReference>